<protein>
    <submittedName>
        <fullName evidence="2">Uncharacterized protein</fullName>
    </submittedName>
</protein>
<feature type="compositionally biased region" description="Basic and acidic residues" evidence="1">
    <location>
        <begin position="231"/>
        <end position="240"/>
    </location>
</feature>
<evidence type="ECO:0000313" key="3">
    <source>
        <dbReference type="Proteomes" id="UP000799779"/>
    </source>
</evidence>
<proteinExistence type="predicted"/>
<dbReference type="OrthoDB" id="4586300at2759"/>
<reference evidence="2" key="1">
    <citation type="journal article" date="2020" name="Stud. Mycol.">
        <title>101 Dothideomycetes genomes: a test case for predicting lifestyles and emergence of pathogens.</title>
        <authorList>
            <person name="Haridas S."/>
            <person name="Albert R."/>
            <person name="Binder M."/>
            <person name="Bloem J."/>
            <person name="Labutti K."/>
            <person name="Salamov A."/>
            <person name="Andreopoulos B."/>
            <person name="Baker S."/>
            <person name="Barry K."/>
            <person name="Bills G."/>
            <person name="Bluhm B."/>
            <person name="Cannon C."/>
            <person name="Castanera R."/>
            <person name="Culley D."/>
            <person name="Daum C."/>
            <person name="Ezra D."/>
            <person name="Gonzalez J."/>
            <person name="Henrissat B."/>
            <person name="Kuo A."/>
            <person name="Liang C."/>
            <person name="Lipzen A."/>
            <person name="Lutzoni F."/>
            <person name="Magnuson J."/>
            <person name="Mondo S."/>
            <person name="Nolan M."/>
            <person name="Ohm R."/>
            <person name="Pangilinan J."/>
            <person name="Park H.-J."/>
            <person name="Ramirez L."/>
            <person name="Alfaro M."/>
            <person name="Sun H."/>
            <person name="Tritt A."/>
            <person name="Yoshinaga Y."/>
            <person name="Zwiers L.-H."/>
            <person name="Turgeon B."/>
            <person name="Goodwin S."/>
            <person name="Spatafora J."/>
            <person name="Crous P."/>
            <person name="Grigoriev I."/>
        </authorList>
    </citation>
    <scope>NUCLEOTIDE SEQUENCE</scope>
    <source>
        <strain evidence="2">CBS 123094</strain>
    </source>
</reference>
<feature type="region of interest" description="Disordered" evidence="1">
    <location>
        <begin position="470"/>
        <end position="529"/>
    </location>
</feature>
<sequence>MAPNDDPRRDHDRPEDNPFIAFRRFADSQVSSLLNTVFTLPATLNNFSNAHQAREQCLFGKAHPAKCAKLQQIEDDEAKLRAEGRELYRVGDLQAVLDKAEKLMMLDREADALRREIVDEGKKTDVGVVEDAQKQKELVERVGHEKGQQFGWSWSWGFPTPLDKDERERAEDDEDASRHKGCRRIGWRQRREEARERAQERWEQNRDEARKRAEDRWEHFNTRWEEVKRKMNEERPRAEDNAWTVSRTTQPPPPTHQAVQQKESASKQPQTLFDELGNMIVDEVTRMMMPQTFTFRNDSYSLRSLEQDEQLGNAGVQWRDAFEDLVRAERGASLIPQDQLGQSNRLDYNRWARRFWEPEFTRGTAIPSGRERNQKRVAWEGEETNEEPNYEYAHDHEDQHDDPPTPKIKQGSFGDGPVTELDAYERLLDPKNAPVQPVAAERSSILSTLTTTERTVAPDGTMTTKVVLKKRFTDGTEESSETVHTQRGQDRNAEALDPWKAFQNAQKPTPQPSEDKRRAENKSGWFWSK</sequence>
<accession>A0A6A5W750</accession>
<dbReference type="AlphaFoldDB" id="A0A6A5W750"/>
<evidence type="ECO:0000313" key="2">
    <source>
        <dbReference type="EMBL" id="KAF1996928.1"/>
    </source>
</evidence>
<dbReference type="EMBL" id="ML977619">
    <property type="protein sequence ID" value="KAF1996928.1"/>
    <property type="molecule type" value="Genomic_DNA"/>
</dbReference>
<feature type="region of interest" description="Disordered" evidence="1">
    <location>
        <begin position="393"/>
        <end position="418"/>
    </location>
</feature>
<keyword evidence="3" id="KW-1185">Reference proteome</keyword>
<evidence type="ECO:0000256" key="1">
    <source>
        <dbReference type="SAM" id="MobiDB-lite"/>
    </source>
</evidence>
<dbReference type="Proteomes" id="UP000799779">
    <property type="component" value="Unassembled WGS sequence"/>
</dbReference>
<feature type="compositionally biased region" description="Basic and acidic residues" evidence="1">
    <location>
        <begin position="393"/>
        <end position="404"/>
    </location>
</feature>
<organism evidence="2 3">
    <name type="scientific">Amniculicola lignicola CBS 123094</name>
    <dbReference type="NCBI Taxonomy" id="1392246"/>
    <lineage>
        <taxon>Eukaryota</taxon>
        <taxon>Fungi</taxon>
        <taxon>Dikarya</taxon>
        <taxon>Ascomycota</taxon>
        <taxon>Pezizomycotina</taxon>
        <taxon>Dothideomycetes</taxon>
        <taxon>Pleosporomycetidae</taxon>
        <taxon>Pleosporales</taxon>
        <taxon>Amniculicolaceae</taxon>
        <taxon>Amniculicola</taxon>
    </lineage>
</organism>
<gene>
    <name evidence="2" type="ORF">P154DRAFT_301333</name>
</gene>
<name>A0A6A5W750_9PLEO</name>
<feature type="compositionally biased region" description="Polar residues" evidence="1">
    <location>
        <begin position="257"/>
        <end position="271"/>
    </location>
</feature>
<feature type="region of interest" description="Disordered" evidence="1">
    <location>
        <begin position="231"/>
        <end position="271"/>
    </location>
</feature>